<dbReference type="SUPFAM" id="SSF103473">
    <property type="entry name" value="MFS general substrate transporter"/>
    <property type="match status" value="1"/>
</dbReference>
<dbReference type="PROSITE" id="PS50850">
    <property type="entry name" value="MFS"/>
    <property type="match status" value="1"/>
</dbReference>
<evidence type="ECO:0000256" key="3">
    <source>
        <dbReference type="ARBA" id="ARBA00023136"/>
    </source>
</evidence>
<gene>
    <name evidence="6" type="ORF">MUN79_20310</name>
</gene>
<evidence type="ECO:0000313" key="6">
    <source>
        <dbReference type="EMBL" id="UOQ70995.1"/>
    </source>
</evidence>
<evidence type="ECO:0000256" key="1">
    <source>
        <dbReference type="ARBA" id="ARBA00022692"/>
    </source>
</evidence>
<evidence type="ECO:0000256" key="2">
    <source>
        <dbReference type="ARBA" id="ARBA00022989"/>
    </source>
</evidence>
<dbReference type="InterPro" id="IPR036259">
    <property type="entry name" value="MFS_trans_sf"/>
</dbReference>
<sequence>MLTAAGLLLAVLLPALPTAVLGFLLVGFGVSSVVPLVYSAAGKASTMSPGVALAAVSTVGFLGFLIGPPLIGLVAGAASLRISFSIIAVMGLCITLVASRAKV</sequence>
<dbReference type="InterPro" id="IPR020846">
    <property type="entry name" value="MFS_dom"/>
</dbReference>
<protein>
    <recommendedName>
        <fullName evidence="5">Major facilitator superfamily (MFS) profile domain-containing protein</fullName>
    </recommendedName>
</protein>
<feature type="domain" description="Major facilitator superfamily (MFS) profile" evidence="5">
    <location>
        <begin position="1"/>
        <end position="103"/>
    </location>
</feature>
<proteinExistence type="predicted"/>
<organism evidence="6 7">
    <name type="scientific">Hymenobacter cellulosilyticus</name>
    <dbReference type="NCBI Taxonomy" id="2932248"/>
    <lineage>
        <taxon>Bacteria</taxon>
        <taxon>Pseudomonadati</taxon>
        <taxon>Bacteroidota</taxon>
        <taxon>Cytophagia</taxon>
        <taxon>Cytophagales</taxon>
        <taxon>Hymenobacteraceae</taxon>
        <taxon>Hymenobacter</taxon>
    </lineage>
</organism>
<name>A0A8T9Q1T7_9BACT</name>
<feature type="transmembrane region" description="Helical" evidence="4">
    <location>
        <begin position="46"/>
        <end position="66"/>
    </location>
</feature>
<dbReference type="AlphaFoldDB" id="A0A8T9Q1T7"/>
<dbReference type="Proteomes" id="UP000831796">
    <property type="component" value="Chromosome"/>
</dbReference>
<keyword evidence="7" id="KW-1185">Reference proteome</keyword>
<evidence type="ECO:0000259" key="5">
    <source>
        <dbReference type="PROSITE" id="PS50850"/>
    </source>
</evidence>
<accession>A0A8T9Q1T7</accession>
<evidence type="ECO:0000256" key="4">
    <source>
        <dbReference type="SAM" id="Phobius"/>
    </source>
</evidence>
<keyword evidence="1 4" id="KW-0812">Transmembrane</keyword>
<reference evidence="6" key="1">
    <citation type="submission" date="2022-04" db="EMBL/GenBank/DDBJ databases">
        <title>Hymenobacter sp. isolated from the air.</title>
        <authorList>
            <person name="Won M."/>
            <person name="Lee C.-M."/>
            <person name="Woen H.-Y."/>
            <person name="Kwon S.-W."/>
        </authorList>
    </citation>
    <scope>NUCLEOTIDE SEQUENCE</scope>
    <source>
        <strain evidence="6">5116S-3</strain>
    </source>
</reference>
<dbReference type="KEGG" id="hcu:MUN79_20310"/>
<dbReference type="EMBL" id="CP095046">
    <property type="protein sequence ID" value="UOQ70995.1"/>
    <property type="molecule type" value="Genomic_DNA"/>
</dbReference>
<evidence type="ECO:0000313" key="7">
    <source>
        <dbReference type="Proteomes" id="UP000831796"/>
    </source>
</evidence>
<dbReference type="GO" id="GO:0022857">
    <property type="term" value="F:transmembrane transporter activity"/>
    <property type="evidence" value="ECO:0007669"/>
    <property type="project" value="InterPro"/>
</dbReference>
<feature type="transmembrane region" description="Helical" evidence="4">
    <location>
        <begin position="78"/>
        <end position="98"/>
    </location>
</feature>
<dbReference type="Gene3D" id="1.20.1250.20">
    <property type="entry name" value="MFS general substrate transporter like domains"/>
    <property type="match status" value="1"/>
</dbReference>
<keyword evidence="2 4" id="KW-1133">Transmembrane helix</keyword>
<keyword evidence="3 4" id="KW-0472">Membrane</keyword>